<reference evidence="2" key="1">
    <citation type="journal article" date="2013" name="Nat. Genet.">
        <title>The draft genomes of soft-shell turtle and green sea turtle yield insights into the development and evolution of the turtle-specific body plan.</title>
        <authorList>
            <person name="Wang Z."/>
            <person name="Pascual-Anaya J."/>
            <person name="Zadissa A."/>
            <person name="Li W."/>
            <person name="Niimura Y."/>
            <person name="Huang Z."/>
            <person name="Li C."/>
            <person name="White S."/>
            <person name="Xiong Z."/>
            <person name="Fang D."/>
            <person name="Wang B."/>
            <person name="Ming Y."/>
            <person name="Chen Y."/>
            <person name="Zheng Y."/>
            <person name="Kuraku S."/>
            <person name="Pignatelli M."/>
            <person name="Herrero J."/>
            <person name="Beal K."/>
            <person name="Nozawa M."/>
            <person name="Li Q."/>
            <person name="Wang J."/>
            <person name="Zhang H."/>
            <person name="Yu L."/>
            <person name="Shigenobu S."/>
            <person name="Wang J."/>
            <person name="Liu J."/>
            <person name="Flicek P."/>
            <person name="Searle S."/>
            <person name="Wang J."/>
            <person name="Kuratani S."/>
            <person name="Yin Y."/>
            <person name="Aken B."/>
            <person name="Zhang G."/>
            <person name="Irie N."/>
        </authorList>
    </citation>
    <scope>NUCLEOTIDE SEQUENCE [LARGE SCALE GENOMIC DNA]</scope>
</reference>
<proteinExistence type="predicted"/>
<dbReference type="EMBL" id="KB525692">
    <property type="protein sequence ID" value="EMP36316.1"/>
    <property type="molecule type" value="Genomic_DNA"/>
</dbReference>
<evidence type="ECO:0000313" key="1">
    <source>
        <dbReference type="EMBL" id="EMP36316.1"/>
    </source>
</evidence>
<gene>
    <name evidence="1" type="ORF">UY3_06531</name>
</gene>
<protein>
    <submittedName>
        <fullName evidence="1">Uncharacterized protein</fullName>
    </submittedName>
</protein>
<keyword evidence="2" id="KW-1185">Reference proteome</keyword>
<evidence type="ECO:0000313" key="2">
    <source>
        <dbReference type="Proteomes" id="UP000031443"/>
    </source>
</evidence>
<name>M7BEG9_CHEMY</name>
<dbReference type="Proteomes" id="UP000031443">
    <property type="component" value="Unassembled WGS sequence"/>
</dbReference>
<accession>M7BEG9</accession>
<dbReference type="AlphaFoldDB" id="M7BEG9"/>
<sequence length="113" mass="12685">MDSTQGRLYHFCRPKQCAELLPLRAAEDRSCRHGRLKIEAATDLPPQAAEERGCRRIAAAWETPYRHMVCRPLQIAAPSTCLECWCLEPTLTLQGNYCVNHPVVHSQLLAVSG</sequence>
<organism evidence="1 2">
    <name type="scientific">Chelonia mydas</name>
    <name type="common">Green sea-turtle</name>
    <name type="synonym">Chelonia agassizi</name>
    <dbReference type="NCBI Taxonomy" id="8469"/>
    <lineage>
        <taxon>Eukaryota</taxon>
        <taxon>Metazoa</taxon>
        <taxon>Chordata</taxon>
        <taxon>Craniata</taxon>
        <taxon>Vertebrata</taxon>
        <taxon>Euteleostomi</taxon>
        <taxon>Archelosauria</taxon>
        <taxon>Testudinata</taxon>
        <taxon>Testudines</taxon>
        <taxon>Cryptodira</taxon>
        <taxon>Durocryptodira</taxon>
        <taxon>Americhelydia</taxon>
        <taxon>Chelonioidea</taxon>
        <taxon>Cheloniidae</taxon>
        <taxon>Chelonia</taxon>
    </lineage>
</organism>